<comment type="caution">
    <text evidence="2">The sequence shown here is derived from an EMBL/GenBank/DDBJ whole genome shotgun (WGS) entry which is preliminary data.</text>
</comment>
<gene>
    <name evidence="2" type="ORF">Pan54_06810</name>
</gene>
<evidence type="ECO:0000256" key="1">
    <source>
        <dbReference type="SAM" id="Phobius"/>
    </source>
</evidence>
<evidence type="ECO:0000313" key="2">
    <source>
        <dbReference type="EMBL" id="TWT59970.1"/>
    </source>
</evidence>
<feature type="transmembrane region" description="Helical" evidence="1">
    <location>
        <begin position="5"/>
        <end position="24"/>
    </location>
</feature>
<dbReference type="Proteomes" id="UP000316095">
    <property type="component" value="Unassembled WGS sequence"/>
</dbReference>
<evidence type="ECO:0000313" key="3">
    <source>
        <dbReference type="Proteomes" id="UP000316095"/>
    </source>
</evidence>
<keyword evidence="1" id="KW-0812">Transmembrane</keyword>
<keyword evidence="1" id="KW-0472">Membrane</keyword>
<feature type="transmembrane region" description="Helical" evidence="1">
    <location>
        <begin position="30"/>
        <end position="47"/>
    </location>
</feature>
<name>A0A5C5XAG6_9PLAN</name>
<proteinExistence type="predicted"/>
<keyword evidence="3" id="KW-1185">Reference proteome</keyword>
<sequence length="53" mass="6232">MLSSLWYSICFYANFYYTFVLRWWSNITPAEYGVVLIGVGIFGWILLKSASRK</sequence>
<reference evidence="2 3" key="1">
    <citation type="submission" date="2019-02" db="EMBL/GenBank/DDBJ databases">
        <title>Deep-cultivation of Planctomycetes and their phenomic and genomic characterization uncovers novel biology.</title>
        <authorList>
            <person name="Wiegand S."/>
            <person name="Jogler M."/>
            <person name="Boedeker C."/>
            <person name="Pinto D."/>
            <person name="Vollmers J."/>
            <person name="Rivas-Marin E."/>
            <person name="Kohn T."/>
            <person name="Peeters S.H."/>
            <person name="Heuer A."/>
            <person name="Rast P."/>
            <person name="Oberbeckmann S."/>
            <person name="Bunk B."/>
            <person name="Jeske O."/>
            <person name="Meyerdierks A."/>
            <person name="Storesund J.E."/>
            <person name="Kallscheuer N."/>
            <person name="Luecker S."/>
            <person name="Lage O.M."/>
            <person name="Pohl T."/>
            <person name="Merkel B.J."/>
            <person name="Hornburger P."/>
            <person name="Mueller R.-W."/>
            <person name="Bruemmer F."/>
            <person name="Labrenz M."/>
            <person name="Spormann A.M."/>
            <person name="Op Den Camp H."/>
            <person name="Overmann J."/>
            <person name="Amann R."/>
            <person name="Jetten M.S.M."/>
            <person name="Mascher T."/>
            <person name="Medema M.H."/>
            <person name="Devos D.P."/>
            <person name="Kaster A.-K."/>
            <person name="Ovreas L."/>
            <person name="Rohde M."/>
            <person name="Galperin M.Y."/>
            <person name="Jogler C."/>
        </authorList>
    </citation>
    <scope>NUCLEOTIDE SEQUENCE [LARGE SCALE GENOMIC DNA]</scope>
    <source>
        <strain evidence="2 3">Pan54</strain>
    </source>
</reference>
<dbReference type="EMBL" id="SJPG01000001">
    <property type="protein sequence ID" value="TWT59970.1"/>
    <property type="molecule type" value="Genomic_DNA"/>
</dbReference>
<accession>A0A5C5XAG6</accession>
<dbReference type="RefSeq" id="WP_165441559.1">
    <property type="nucleotide sequence ID" value="NZ_SJPG01000001.1"/>
</dbReference>
<organism evidence="2 3">
    <name type="scientific">Rubinisphaera italica</name>
    <dbReference type="NCBI Taxonomy" id="2527969"/>
    <lineage>
        <taxon>Bacteria</taxon>
        <taxon>Pseudomonadati</taxon>
        <taxon>Planctomycetota</taxon>
        <taxon>Planctomycetia</taxon>
        <taxon>Planctomycetales</taxon>
        <taxon>Planctomycetaceae</taxon>
        <taxon>Rubinisphaera</taxon>
    </lineage>
</organism>
<keyword evidence="1" id="KW-1133">Transmembrane helix</keyword>
<protein>
    <submittedName>
        <fullName evidence="2">Uncharacterized protein</fullName>
    </submittedName>
</protein>
<dbReference type="AlphaFoldDB" id="A0A5C5XAG6"/>